<feature type="non-terminal residue" evidence="2">
    <location>
        <position position="1"/>
    </location>
</feature>
<accession>A0ABW3DZ50</accession>
<gene>
    <name evidence="2" type="ORF">ACFQ08_25845</name>
</gene>
<reference evidence="3" key="1">
    <citation type="journal article" date="2019" name="Int. J. Syst. Evol. Microbiol.">
        <title>The Global Catalogue of Microorganisms (GCM) 10K type strain sequencing project: providing services to taxonomists for standard genome sequencing and annotation.</title>
        <authorList>
            <consortium name="The Broad Institute Genomics Platform"/>
            <consortium name="The Broad Institute Genome Sequencing Center for Infectious Disease"/>
            <person name="Wu L."/>
            <person name="Ma J."/>
        </authorList>
    </citation>
    <scope>NUCLEOTIDE SEQUENCE [LARGE SCALE GENOMIC DNA]</scope>
    <source>
        <strain evidence="3">CCUG 62974</strain>
    </source>
</reference>
<keyword evidence="3" id="KW-1185">Reference proteome</keyword>
<dbReference type="SUPFAM" id="SSF52266">
    <property type="entry name" value="SGNH hydrolase"/>
    <property type="match status" value="1"/>
</dbReference>
<keyword evidence="2" id="KW-0378">Hydrolase</keyword>
<dbReference type="PANTHER" id="PTHR43784:SF2">
    <property type="entry name" value="GDSL-LIKE LIPASE_ACYLHYDROLASE, PUTATIVE (AFU_ORTHOLOGUE AFUA_2G00820)-RELATED"/>
    <property type="match status" value="1"/>
</dbReference>
<dbReference type="Pfam" id="PF13472">
    <property type="entry name" value="Lipase_GDSL_2"/>
    <property type="match status" value="1"/>
</dbReference>
<dbReference type="InterPro" id="IPR013830">
    <property type="entry name" value="SGNH_hydro"/>
</dbReference>
<dbReference type="InterPro" id="IPR036514">
    <property type="entry name" value="SGNH_hydro_sf"/>
</dbReference>
<dbReference type="InterPro" id="IPR053140">
    <property type="entry name" value="GDSL_Rv0518-like"/>
</dbReference>
<dbReference type="GO" id="GO:0016787">
    <property type="term" value="F:hydrolase activity"/>
    <property type="evidence" value="ECO:0007669"/>
    <property type="project" value="UniProtKB-KW"/>
</dbReference>
<name>A0ABW3DZ50_9ACTN</name>
<proteinExistence type="predicted"/>
<dbReference type="EMBL" id="JBHTHX010001138">
    <property type="protein sequence ID" value="MFD0887978.1"/>
    <property type="molecule type" value="Genomic_DNA"/>
</dbReference>
<evidence type="ECO:0000313" key="2">
    <source>
        <dbReference type="EMBL" id="MFD0887978.1"/>
    </source>
</evidence>
<dbReference type="Gene3D" id="3.40.50.1110">
    <property type="entry name" value="SGNH hydrolase"/>
    <property type="match status" value="1"/>
</dbReference>
<comment type="caution">
    <text evidence="2">The sequence shown here is derived from an EMBL/GenBank/DDBJ whole genome shotgun (WGS) entry which is preliminary data.</text>
</comment>
<dbReference type="CDD" id="cd01830">
    <property type="entry name" value="XynE_like"/>
    <property type="match status" value="1"/>
</dbReference>
<dbReference type="PANTHER" id="PTHR43784">
    <property type="entry name" value="GDSL-LIKE LIPASE/ACYLHYDROLASE, PUTATIVE (AFU_ORTHOLOGUE AFUA_2G00820)-RELATED"/>
    <property type="match status" value="1"/>
</dbReference>
<feature type="domain" description="SGNH hydrolase-type esterase" evidence="1">
    <location>
        <begin position="100"/>
        <end position="287"/>
    </location>
</feature>
<dbReference type="Proteomes" id="UP001597024">
    <property type="component" value="Unassembled WGS sequence"/>
</dbReference>
<organism evidence="2 3">
    <name type="scientific">Streptosporangium algeriense</name>
    <dbReference type="NCBI Taxonomy" id="1682748"/>
    <lineage>
        <taxon>Bacteria</taxon>
        <taxon>Bacillati</taxon>
        <taxon>Actinomycetota</taxon>
        <taxon>Actinomycetes</taxon>
        <taxon>Streptosporangiales</taxon>
        <taxon>Streptosporangiaceae</taxon>
        <taxon>Streptosporangium</taxon>
    </lineage>
</organism>
<evidence type="ECO:0000259" key="1">
    <source>
        <dbReference type="Pfam" id="PF13472"/>
    </source>
</evidence>
<sequence>TDTGLRFDGRDGTTVPAGGEVVSDPVELAVEAGTDLVLSLYLSEETGLATFSHQPAETGYVVEGDAVSATALPGAREVGARFFVTGVDVLAPEGTTVAVAFGDSWFEGVGTTPGTNRRFPNLLNRRLARGWAVNQGIAGNRLLIDGIGEHALARFERDVLQVPGVSHVLVNFGINDLGLPGMWGQPPATAGELVAGFTELARRSHEAGLRILVATVGPFADSVYPGMDSPEVRRIRLTVNEWIRGTDVFDGVFDVAAAVQDPERPDHLRAEYDSGDHMHLNDAGTQAMAETVDVGLLRL</sequence>
<evidence type="ECO:0000313" key="3">
    <source>
        <dbReference type="Proteomes" id="UP001597024"/>
    </source>
</evidence>
<protein>
    <submittedName>
        <fullName evidence="2">SGNH/GDSL hydrolase family protein</fullName>
    </submittedName>
</protein>